<comment type="caution">
    <text evidence="6">The sequence shown here is derived from an EMBL/GenBank/DDBJ whole genome shotgun (WGS) entry which is preliminary data.</text>
</comment>
<reference evidence="6" key="1">
    <citation type="submission" date="2020-07" db="EMBL/GenBank/DDBJ databases">
        <title>Huge and variable diversity of episymbiotic CPR bacteria and DPANN archaea in groundwater ecosystems.</title>
        <authorList>
            <person name="He C.Y."/>
            <person name="Keren R."/>
            <person name="Whittaker M."/>
            <person name="Farag I.F."/>
            <person name="Doudna J."/>
            <person name="Cate J.H.D."/>
            <person name="Banfield J.F."/>
        </authorList>
    </citation>
    <scope>NUCLEOTIDE SEQUENCE</scope>
    <source>
        <strain evidence="6">NC_groundwater_717_Ag_S-0.2um_59_8</strain>
    </source>
</reference>
<dbReference type="SUPFAM" id="SSF46955">
    <property type="entry name" value="Putative DNA-binding domain"/>
    <property type="match status" value="1"/>
</dbReference>
<keyword evidence="3" id="KW-0804">Transcription</keyword>
<dbReference type="Proteomes" id="UP000741360">
    <property type="component" value="Unassembled WGS sequence"/>
</dbReference>
<organism evidence="6 7">
    <name type="scientific">Tectimicrobiota bacterium</name>
    <dbReference type="NCBI Taxonomy" id="2528274"/>
    <lineage>
        <taxon>Bacteria</taxon>
        <taxon>Pseudomonadati</taxon>
        <taxon>Nitrospinota/Tectimicrobiota group</taxon>
        <taxon>Candidatus Tectimicrobiota</taxon>
    </lineage>
</organism>
<dbReference type="SMART" id="SM00422">
    <property type="entry name" value="HTH_MERR"/>
    <property type="match status" value="1"/>
</dbReference>
<evidence type="ECO:0000313" key="6">
    <source>
        <dbReference type="EMBL" id="MBI3015197.1"/>
    </source>
</evidence>
<dbReference type="PRINTS" id="PR00040">
    <property type="entry name" value="HTHMERR"/>
</dbReference>
<dbReference type="Gene3D" id="1.10.1660.10">
    <property type="match status" value="1"/>
</dbReference>
<accession>A0A932GQU7</accession>
<dbReference type="PANTHER" id="PTHR30204:SF94">
    <property type="entry name" value="HEAVY METAL-DEPENDENT TRANSCRIPTIONAL REGULATOR HI_0293-RELATED"/>
    <property type="match status" value="1"/>
</dbReference>
<dbReference type="AlphaFoldDB" id="A0A932GQU7"/>
<feature type="coiled-coil region" evidence="4">
    <location>
        <begin position="86"/>
        <end position="123"/>
    </location>
</feature>
<evidence type="ECO:0000313" key="7">
    <source>
        <dbReference type="Proteomes" id="UP000741360"/>
    </source>
</evidence>
<proteinExistence type="predicted"/>
<dbReference type="PROSITE" id="PS50937">
    <property type="entry name" value="HTH_MERR_2"/>
    <property type="match status" value="1"/>
</dbReference>
<name>A0A932GQU7_UNCTE</name>
<evidence type="ECO:0000259" key="5">
    <source>
        <dbReference type="PROSITE" id="PS50937"/>
    </source>
</evidence>
<dbReference type="PANTHER" id="PTHR30204">
    <property type="entry name" value="REDOX-CYCLING DRUG-SENSING TRANSCRIPTIONAL ACTIVATOR SOXR"/>
    <property type="match status" value="1"/>
</dbReference>
<dbReference type="GO" id="GO:0003677">
    <property type="term" value="F:DNA binding"/>
    <property type="evidence" value="ECO:0007669"/>
    <property type="project" value="UniProtKB-KW"/>
</dbReference>
<protein>
    <submittedName>
        <fullName evidence="6">Heavy metal-responsive transcriptional regulator</fullName>
    </submittedName>
</protein>
<gene>
    <name evidence="6" type="ORF">HYY65_09100</name>
</gene>
<sequence length="145" mass="16717">MAEGGFFIGVVAARAGTNPKTIRYYETIGLLPNPRRGENRYRLYSQDVVELLAFIKKAQEFGFTLSEIKEIVALRRMGREPCVHVRALLERKISDLEQMLDDLVTLKENLKRLLARSQKREKRRRIKAVICPHIEGISPEPKRQG</sequence>
<dbReference type="InterPro" id="IPR047057">
    <property type="entry name" value="MerR_fam"/>
</dbReference>
<keyword evidence="2" id="KW-0238">DNA-binding</keyword>
<feature type="domain" description="HTH merR-type" evidence="5">
    <location>
        <begin position="5"/>
        <end position="74"/>
    </location>
</feature>
<keyword evidence="4" id="KW-0175">Coiled coil</keyword>
<dbReference type="Pfam" id="PF13411">
    <property type="entry name" value="MerR_1"/>
    <property type="match status" value="1"/>
</dbReference>
<dbReference type="GO" id="GO:0003700">
    <property type="term" value="F:DNA-binding transcription factor activity"/>
    <property type="evidence" value="ECO:0007669"/>
    <property type="project" value="InterPro"/>
</dbReference>
<evidence type="ECO:0000256" key="2">
    <source>
        <dbReference type="ARBA" id="ARBA00023125"/>
    </source>
</evidence>
<dbReference type="EMBL" id="JACPSX010000174">
    <property type="protein sequence ID" value="MBI3015197.1"/>
    <property type="molecule type" value="Genomic_DNA"/>
</dbReference>
<dbReference type="InterPro" id="IPR000551">
    <property type="entry name" value="MerR-type_HTH_dom"/>
</dbReference>
<evidence type="ECO:0000256" key="1">
    <source>
        <dbReference type="ARBA" id="ARBA00023015"/>
    </source>
</evidence>
<dbReference type="InterPro" id="IPR009061">
    <property type="entry name" value="DNA-bd_dom_put_sf"/>
</dbReference>
<keyword evidence="1" id="KW-0805">Transcription regulation</keyword>
<dbReference type="CDD" id="cd04770">
    <property type="entry name" value="HTH_HMRTR"/>
    <property type="match status" value="1"/>
</dbReference>
<evidence type="ECO:0000256" key="3">
    <source>
        <dbReference type="ARBA" id="ARBA00023163"/>
    </source>
</evidence>
<evidence type="ECO:0000256" key="4">
    <source>
        <dbReference type="SAM" id="Coils"/>
    </source>
</evidence>